<accession>A0ABD1F4A0</accession>
<feature type="region of interest" description="Disordered" evidence="1">
    <location>
        <begin position="102"/>
        <end position="124"/>
    </location>
</feature>
<dbReference type="EMBL" id="JBDJPC010000003">
    <property type="protein sequence ID" value="KAL1510083.1"/>
    <property type="molecule type" value="Genomic_DNA"/>
</dbReference>
<dbReference type="Proteomes" id="UP001566132">
    <property type="component" value="Unassembled WGS sequence"/>
</dbReference>
<evidence type="ECO:0000256" key="1">
    <source>
        <dbReference type="SAM" id="MobiDB-lite"/>
    </source>
</evidence>
<proteinExistence type="predicted"/>
<keyword evidence="3" id="KW-1185">Reference proteome</keyword>
<dbReference type="AlphaFoldDB" id="A0ABD1F4A0"/>
<name>A0ABD1F4A0_HYPHA</name>
<reference evidence="2 3" key="1">
    <citation type="submission" date="2024-05" db="EMBL/GenBank/DDBJ databases">
        <title>Genetic variation in Jamaican populations of the coffee berry borer (Hypothenemus hampei).</title>
        <authorList>
            <person name="Errbii M."/>
            <person name="Myrie A."/>
        </authorList>
    </citation>
    <scope>NUCLEOTIDE SEQUENCE [LARGE SCALE GENOMIC DNA]</scope>
    <source>
        <strain evidence="2">JA-Hopewell-2020-01-JO</strain>
        <tissue evidence="2">Whole body</tissue>
    </source>
</reference>
<evidence type="ECO:0000313" key="3">
    <source>
        <dbReference type="Proteomes" id="UP001566132"/>
    </source>
</evidence>
<organism evidence="2 3">
    <name type="scientific">Hypothenemus hampei</name>
    <name type="common">Coffee berry borer</name>
    <dbReference type="NCBI Taxonomy" id="57062"/>
    <lineage>
        <taxon>Eukaryota</taxon>
        <taxon>Metazoa</taxon>
        <taxon>Ecdysozoa</taxon>
        <taxon>Arthropoda</taxon>
        <taxon>Hexapoda</taxon>
        <taxon>Insecta</taxon>
        <taxon>Pterygota</taxon>
        <taxon>Neoptera</taxon>
        <taxon>Endopterygota</taxon>
        <taxon>Coleoptera</taxon>
        <taxon>Polyphaga</taxon>
        <taxon>Cucujiformia</taxon>
        <taxon>Curculionidae</taxon>
        <taxon>Scolytinae</taxon>
        <taxon>Hypothenemus</taxon>
    </lineage>
</organism>
<sequence length="158" mass="16762">MLMASLMTYASDVSLRLYGAGDVTTVFRGSYNLFRFLCSAAGDGVAHSLQSVGVTVLSMDLPASSSYEYSKLCTELLVEEFPSSPVRFLSAPAWEATGSAGQLLAEDRRGPVPAPSSPSCTGASEFPCVVITGIGKETWSVGRKDGKEKEVVPSPRRT</sequence>
<evidence type="ECO:0000313" key="2">
    <source>
        <dbReference type="EMBL" id="KAL1510083.1"/>
    </source>
</evidence>
<gene>
    <name evidence="2" type="ORF">ABEB36_004738</name>
</gene>
<protein>
    <submittedName>
        <fullName evidence="2">Uncharacterized protein</fullName>
    </submittedName>
</protein>
<comment type="caution">
    <text evidence="2">The sequence shown here is derived from an EMBL/GenBank/DDBJ whole genome shotgun (WGS) entry which is preliminary data.</text>
</comment>